<dbReference type="EMBL" id="NVVJ01000108">
    <property type="protein sequence ID" value="PCJ17299.1"/>
    <property type="molecule type" value="Genomic_DNA"/>
</dbReference>
<keyword evidence="3" id="KW-0443">Lipid metabolism</keyword>
<reference evidence="6" key="1">
    <citation type="submission" date="2017-08" db="EMBL/GenBank/DDBJ databases">
        <title>A dynamic microbial community with high functional redundancy inhabits the cold, oxic subseafloor aquifer.</title>
        <authorList>
            <person name="Tully B.J."/>
            <person name="Wheat C.G."/>
            <person name="Glazer B.T."/>
            <person name="Huber J.A."/>
        </authorList>
    </citation>
    <scope>NUCLEOTIDE SEQUENCE [LARGE SCALE GENOMIC DNA]</scope>
</reference>
<evidence type="ECO:0000313" key="5">
    <source>
        <dbReference type="EMBL" id="PCJ17299.1"/>
    </source>
</evidence>
<accession>A0A2A5ADG4</accession>
<keyword evidence="2" id="KW-0442">Lipid degradation</keyword>
<evidence type="ECO:0000259" key="4">
    <source>
        <dbReference type="Pfam" id="PF12740"/>
    </source>
</evidence>
<evidence type="ECO:0000256" key="1">
    <source>
        <dbReference type="ARBA" id="ARBA00022801"/>
    </source>
</evidence>
<dbReference type="PANTHER" id="PTHR10272:SF0">
    <property type="entry name" value="PLATELET-ACTIVATING FACTOR ACETYLHYDROLASE"/>
    <property type="match status" value="1"/>
</dbReference>
<name>A0A2A5ADG4_9GAMM</name>
<organism evidence="5 6">
    <name type="scientific">SAR86 cluster bacterium</name>
    <dbReference type="NCBI Taxonomy" id="2030880"/>
    <lineage>
        <taxon>Bacteria</taxon>
        <taxon>Pseudomonadati</taxon>
        <taxon>Pseudomonadota</taxon>
        <taxon>Gammaproteobacteria</taxon>
        <taxon>SAR86 cluster</taxon>
    </lineage>
</organism>
<dbReference type="GO" id="GO:0016042">
    <property type="term" value="P:lipid catabolic process"/>
    <property type="evidence" value="ECO:0007669"/>
    <property type="project" value="UniProtKB-KW"/>
</dbReference>
<comment type="caution">
    <text evidence="5">The sequence shown here is derived from an EMBL/GenBank/DDBJ whole genome shotgun (WGS) entry which is preliminary data.</text>
</comment>
<evidence type="ECO:0000256" key="2">
    <source>
        <dbReference type="ARBA" id="ARBA00022963"/>
    </source>
</evidence>
<dbReference type="GO" id="GO:0003847">
    <property type="term" value="F:1-alkyl-2-acetylglycerophosphocholine esterase activity"/>
    <property type="evidence" value="ECO:0007669"/>
    <property type="project" value="TreeGrafter"/>
</dbReference>
<dbReference type="InterPro" id="IPR041127">
    <property type="entry name" value="PET_hydrolase/cutinase-like"/>
</dbReference>
<dbReference type="Gene3D" id="3.40.50.1820">
    <property type="entry name" value="alpha/beta hydrolase"/>
    <property type="match status" value="1"/>
</dbReference>
<dbReference type="SUPFAM" id="SSF53474">
    <property type="entry name" value="alpha/beta-Hydrolases"/>
    <property type="match status" value="1"/>
</dbReference>
<evidence type="ECO:0000313" key="6">
    <source>
        <dbReference type="Proteomes" id="UP000218327"/>
    </source>
</evidence>
<dbReference type="Pfam" id="PF12740">
    <property type="entry name" value="PETase"/>
    <property type="match status" value="1"/>
</dbReference>
<protein>
    <submittedName>
        <fullName evidence="5">Dienelactone hydrolase</fullName>
    </submittedName>
</protein>
<dbReference type="AlphaFoldDB" id="A0A2A5ADG4"/>
<sequence length="421" mass="45945">MINTLSAQDNRIDIIRPDAPELAEFGEYDIGVRTLQFVDPERIDILNTPRGGESVYYDRSLTVEVWYPALLESNQHSGGQYQAITRNPAITATLNGRAVRDAQPNSEDASYPLIIISHGYPGNRYLLSHLGENLASKGYVAVSIDHTDSTYDDQKAFASTLYNRPLDQRFILNTMAGLSEDSDSFLNGLLDAETTGVVGYSMGGYGLVNNLGGGYNEEIASSFMAPQNGLLNEHTSANPQYRDNLDSRIKAGFAVAPWGMASGFWSAEDLAGINVPTFYLAGDADTVAGYDEGTRAIFENAVNSDRYLLTFKNAGHNAGAPYPVPVEILNNEDTTGASHYTDPVWDTVRMNNIMDHFATAYFDHILKGKEGRVSYLELVPDGADAVYSVSNGQPKDDHTYWKGFGPGGAIGLKLEHLEPGQ</sequence>
<gene>
    <name evidence="5" type="ORF">COA96_17895</name>
</gene>
<feature type="domain" description="PET hydrolase/cutinase-like" evidence="4">
    <location>
        <begin position="108"/>
        <end position="208"/>
    </location>
</feature>
<evidence type="ECO:0000256" key="3">
    <source>
        <dbReference type="ARBA" id="ARBA00023098"/>
    </source>
</evidence>
<proteinExistence type="predicted"/>
<dbReference type="InterPro" id="IPR029058">
    <property type="entry name" value="AB_hydrolase_fold"/>
</dbReference>
<keyword evidence="1 5" id="KW-0378">Hydrolase</keyword>
<dbReference type="Proteomes" id="UP000218327">
    <property type="component" value="Unassembled WGS sequence"/>
</dbReference>
<dbReference type="PANTHER" id="PTHR10272">
    <property type="entry name" value="PLATELET-ACTIVATING FACTOR ACETYLHYDROLASE"/>
    <property type="match status" value="1"/>
</dbReference>